<feature type="compositionally biased region" description="Polar residues" evidence="8">
    <location>
        <begin position="1"/>
        <end position="13"/>
    </location>
</feature>
<dbReference type="Gene3D" id="1.20.58.340">
    <property type="entry name" value="Magnesium transport protein CorA, transmembrane region"/>
    <property type="match status" value="2"/>
</dbReference>
<comment type="subcellular location">
    <subcellularLocation>
        <location evidence="1">Cell membrane</location>
        <topology evidence="1">Multi-pass membrane protein</topology>
    </subcellularLocation>
</comment>
<reference evidence="11" key="1">
    <citation type="submission" date="2014-04" db="EMBL/GenBank/DDBJ databases">
        <title>Evolutionary Origins and Diversification of the Mycorrhizal Mutualists.</title>
        <authorList>
            <consortium name="DOE Joint Genome Institute"/>
            <consortium name="Mycorrhizal Genomics Consortium"/>
            <person name="Kohler A."/>
            <person name="Kuo A."/>
            <person name="Nagy L.G."/>
            <person name="Floudas D."/>
            <person name="Copeland A."/>
            <person name="Barry K.W."/>
            <person name="Cichocki N."/>
            <person name="Veneault-Fourrey C."/>
            <person name="LaButti K."/>
            <person name="Lindquist E.A."/>
            <person name="Lipzen A."/>
            <person name="Lundell T."/>
            <person name="Morin E."/>
            <person name="Murat C."/>
            <person name="Riley R."/>
            <person name="Ohm R."/>
            <person name="Sun H."/>
            <person name="Tunlid A."/>
            <person name="Henrissat B."/>
            <person name="Grigoriev I.V."/>
            <person name="Hibbett D.S."/>
            <person name="Martin F."/>
        </authorList>
    </citation>
    <scope>NUCLEOTIDE SEQUENCE [LARGE SCALE GENOMIC DNA]</scope>
    <source>
        <strain evidence="11">FD-334 SS-4</strain>
    </source>
</reference>
<dbReference type="OMA" id="NYGHIRQ"/>
<gene>
    <name evidence="10" type="ORF">HYPSUDRAFT_206975</name>
</gene>
<keyword evidence="5 9" id="KW-0812">Transmembrane</keyword>
<feature type="region of interest" description="Disordered" evidence="8">
    <location>
        <begin position="236"/>
        <end position="274"/>
    </location>
</feature>
<protein>
    <recommendedName>
        <fullName evidence="12">Magnesium transporter</fullName>
    </recommendedName>
</protein>
<dbReference type="GO" id="GO:0005886">
    <property type="term" value="C:plasma membrane"/>
    <property type="evidence" value="ECO:0007669"/>
    <property type="project" value="UniProtKB-SubCell"/>
</dbReference>
<dbReference type="STRING" id="945553.A0A0D2KPD5"/>
<evidence type="ECO:0000256" key="8">
    <source>
        <dbReference type="SAM" id="MobiDB-lite"/>
    </source>
</evidence>
<keyword evidence="11" id="KW-1185">Reference proteome</keyword>
<comment type="similarity">
    <text evidence="2">Belongs to the CorA metal ion transporter (MIT) (TC 1.A.35) family.</text>
</comment>
<dbReference type="PANTHER" id="PTHR46494">
    <property type="entry name" value="CORA FAMILY METAL ION TRANSPORTER (EUROFUNG)"/>
    <property type="match status" value="1"/>
</dbReference>
<keyword evidence="4" id="KW-1003">Cell membrane</keyword>
<dbReference type="OrthoDB" id="165352at2759"/>
<evidence type="ECO:0000313" key="11">
    <source>
        <dbReference type="Proteomes" id="UP000054270"/>
    </source>
</evidence>
<evidence type="ECO:0000313" key="10">
    <source>
        <dbReference type="EMBL" id="KJA16487.1"/>
    </source>
</evidence>
<keyword evidence="6 9" id="KW-1133">Transmembrane helix</keyword>
<accession>A0A0D2KPD5</accession>
<feature type="compositionally biased region" description="Acidic residues" evidence="8">
    <location>
        <begin position="239"/>
        <end position="248"/>
    </location>
</feature>
<evidence type="ECO:0000256" key="3">
    <source>
        <dbReference type="ARBA" id="ARBA00022448"/>
    </source>
</evidence>
<keyword evidence="3" id="KW-0813">Transport</keyword>
<evidence type="ECO:0000256" key="5">
    <source>
        <dbReference type="ARBA" id="ARBA00022692"/>
    </source>
</evidence>
<dbReference type="PANTHER" id="PTHR46494:SF1">
    <property type="entry name" value="CORA FAMILY METAL ION TRANSPORTER (EUROFUNG)"/>
    <property type="match status" value="1"/>
</dbReference>
<feature type="compositionally biased region" description="Basic and acidic residues" evidence="8">
    <location>
        <begin position="37"/>
        <end position="46"/>
    </location>
</feature>
<dbReference type="InterPro" id="IPR045861">
    <property type="entry name" value="CorA_cytoplasmic_dom"/>
</dbReference>
<evidence type="ECO:0000256" key="9">
    <source>
        <dbReference type="SAM" id="Phobius"/>
    </source>
</evidence>
<name>A0A0D2KPD5_HYPSF</name>
<dbReference type="GO" id="GO:0015087">
    <property type="term" value="F:cobalt ion transmembrane transporter activity"/>
    <property type="evidence" value="ECO:0007669"/>
    <property type="project" value="TreeGrafter"/>
</dbReference>
<dbReference type="Gene3D" id="3.30.460.20">
    <property type="entry name" value="CorA soluble domain-like"/>
    <property type="match status" value="1"/>
</dbReference>
<dbReference type="InterPro" id="IPR002523">
    <property type="entry name" value="MgTranspt_CorA/ZnTranspt_ZntB"/>
</dbReference>
<proteinExistence type="inferred from homology"/>
<evidence type="ECO:0000256" key="2">
    <source>
        <dbReference type="ARBA" id="ARBA00009765"/>
    </source>
</evidence>
<dbReference type="Pfam" id="PF01544">
    <property type="entry name" value="CorA"/>
    <property type="match status" value="1"/>
</dbReference>
<feature type="region of interest" description="Disordered" evidence="8">
    <location>
        <begin position="1"/>
        <end position="46"/>
    </location>
</feature>
<evidence type="ECO:0008006" key="12">
    <source>
        <dbReference type="Google" id="ProtNLM"/>
    </source>
</evidence>
<dbReference type="SUPFAM" id="SSF144083">
    <property type="entry name" value="Magnesium transport protein CorA, transmembrane region"/>
    <property type="match status" value="1"/>
</dbReference>
<feature type="transmembrane region" description="Helical" evidence="9">
    <location>
        <begin position="517"/>
        <end position="539"/>
    </location>
</feature>
<keyword evidence="7 9" id="KW-0472">Membrane</keyword>
<evidence type="ECO:0000256" key="1">
    <source>
        <dbReference type="ARBA" id="ARBA00004651"/>
    </source>
</evidence>
<feature type="transmembrane region" description="Helical" evidence="9">
    <location>
        <begin position="584"/>
        <end position="605"/>
    </location>
</feature>
<dbReference type="AlphaFoldDB" id="A0A0D2KPD5"/>
<dbReference type="SUPFAM" id="SSF143865">
    <property type="entry name" value="CorA soluble domain-like"/>
    <property type="match status" value="1"/>
</dbReference>
<feature type="transmembrane region" description="Helical" evidence="9">
    <location>
        <begin position="551"/>
        <end position="572"/>
    </location>
</feature>
<dbReference type="InterPro" id="IPR045863">
    <property type="entry name" value="CorA_TM1_TM2"/>
</dbReference>
<evidence type="ECO:0000256" key="6">
    <source>
        <dbReference type="ARBA" id="ARBA00022989"/>
    </source>
</evidence>
<evidence type="ECO:0000256" key="7">
    <source>
        <dbReference type="ARBA" id="ARBA00023136"/>
    </source>
</evidence>
<dbReference type="GO" id="GO:0050897">
    <property type="term" value="F:cobalt ion binding"/>
    <property type="evidence" value="ECO:0007669"/>
    <property type="project" value="TreeGrafter"/>
</dbReference>
<dbReference type="EMBL" id="KN817620">
    <property type="protein sequence ID" value="KJA16487.1"/>
    <property type="molecule type" value="Genomic_DNA"/>
</dbReference>
<dbReference type="Proteomes" id="UP000054270">
    <property type="component" value="Unassembled WGS sequence"/>
</dbReference>
<evidence type="ECO:0000256" key="4">
    <source>
        <dbReference type="ARBA" id="ARBA00022475"/>
    </source>
</evidence>
<sequence length="623" mass="70886">MPRENSLTDSVGRSLTPDLEEELVITSPDSTQPAQHPHFEEANGHEREHRFDIASLASGRSRRSFRARFLSHNLSTAVTVHPHPRERFRKLVHKVIAMHRGTTLISSRTVGAEPGIDPRKADVNATYQHLQEDCDIEVVDYSAVRSNSRRLNNKEFVDLMHAKLDEREPWVRVRWINIGGVSWDVFKAVSIKYDLHPLALESVLLSHSQNRSKAEYYPQHLFLHIVCHELGDGRVTSNDDGDDGNDDYTDARTSSPVPMSDFNPSEKAAASETDVSSKLKSAGVNKFKSIGKNSLLPVSRVDVKEVVEEKQPTLTHHSRHFTLLSARENKIQAQHKESKKNAAIIALLKSESRVHVDVSSMFFFLMRDGTVISFRPTPNLSFTAPISYRLKSRDTLLRKSADASLLLYALIDLIVDNAIQVVDQYNIKIQKYERDVLLSLHMSTVRELHILSGDLAMYKRSLEPIKTLIYALRRYDDDRAAALIDFTDPGSKDVKVKGFMSAKSKIYLADSYDHMEYVLSSFDTFAGIAENLIAFSFNIKSYEMNNVMRRLTVTTIIFLPLSLLTGYFGMNFMPFPAIMHTDLFFWKIALPILAVVIVVALWMDLKRLWSSLTKKREIKKQVR</sequence>
<dbReference type="GO" id="GO:0000287">
    <property type="term" value="F:magnesium ion binding"/>
    <property type="evidence" value="ECO:0007669"/>
    <property type="project" value="TreeGrafter"/>
</dbReference>
<dbReference type="GO" id="GO:0015095">
    <property type="term" value="F:magnesium ion transmembrane transporter activity"/>
    <property type="evidence" value="ECO:0007669"/>
    <property type="project" value="TreeGrafter"/>
</dbReference>
<organism evidence="10 11">
    <name type="scientific">Hypholoma sublateritium (strain FD-334 SS-4)</name>
    <dbReference type="NCBI Taxonomy" id="945553"/>
    <lineage>
        <taxon>Eukaryota</taxon>
        <taxon>Fungi</taxon>
        <taxon>Dikarya</taxon>
        <taxon>Basidiomycota</taxon>
        <taxon>Agaricomycotina</taxon>
        <taxon>Agaricomycetes</taxon>
        <taxon>Agaricomycetidae</taxon>
        <taxon>Agaricales</taxon>
        <taxon>Agaricineae</taxon>
        <taxon>Strophariaceae</taxon>
        <taxon>Hypholoma</taxon>
    </lineage>
</organism>